<dbReference type="GO" id="GO:0008237">
    <property type="term" value="F:metallopeptidase activity"/>
    <property type="evidence" value="ECO:0007669"/>
    <property type="project" value="InterPro"/>
</dbReference>
<dbReference type="EMBL" id="CP031165">
    <property type="protein sequence ID" value="AXV06212.1"/>
    <property type="molecule type" value="Genomic_DNA"/>
</dbReference>
<gene>
    <name evidence="2" type="ORF">DVS28_a1519</name>
</gene>
<dbReference type="OrthoDB" id="5197702at2"/>
<dbReference type="RefSeq" id="WP_114590901.1">
    <property type="nucleotide sequence ID" value="NZ_CP031165.1"/>
</dbReference>
<reference evidence="2 3" key="1">
    <citation type="submission" date="2018-09" db="EMBL/GenBank/DDBJ databases">
        <title>Complete genome sequence of Euzebya sp. DY32-46 isolated from seawater of Pacific Ocean.</title>
        <authorList>
            <person name="Xu L."/>
            <person name="Wu Y.-H."/>
            <person name="Xu X.-W."/>
        </authorList>
    </citation>
    <scope>NUCLEOTIDE SEQUENCE [LARGE SCALE GENOMIC DNA]</scope>
    <source>
        <strain evidence="2 3">DY32-46</strain>
    </source>
</reference>
<evidence type="ECO:0008006" key="4">
    <source>
        <dbReference type="Google" id="ProtNLM"/>
    </source>
</evidence>
<name>A0A346XVG5_9ACTN</name>
<proteinExistence type="predicted"/>
<evidence type="ECO:0000313" key="2">
    <source>
        <dbReference type="EMBL" id="AXV06212.1"/>
    </source>
</evidence>
<keyword evidence="1" id="KW-0732">Signal</keyword>
<dbReference type="AlphaFoldDB" id="A0A346XVG5"/>
<dbReference type="InterPro" id="IPR024079">
    <property type="entry name" value="MetalloPept_cat_dom_sf"/>
</dbReference>
<protein>
    <recommendedName>
        <fullName evidence="4">Matrixin</fullName>
    </recommendedName>
</protein>
<evidence type="ECO:0000256" key="1">
    <source>
        <dbReference type="SAM" id="SignalP"/>
    </source>
</evidence>
<feature type="chain" id="PRO_5016773850" description="Matrixin" evidence="1">
    <location>
        <begin position="26"/>
        <end position="304"/>
    </location>
</feature>
<feature type="signal peptide" evidence="1">
    <location>
        <begin position="1"/>
        <end position="25"/>
    </location>
</feature>
<dbReference type="SUPFAM" id="SSF55486">
    <property type="entry name" value="Metalloproteases ('zincins'), catalytic domain"/>
    <property type="match status" value="1"/>
</dbReference>
<accession>A0A346XVG5</accession>
<evidence type="ECO:0000313" key="3">
    <source>
        <dbReference type="Proteomes" id="UP000264006"/>
    </source>
</evidence>
<dbReference type="KEGG" id="euz:DVS28_a1519"/>
<dbReference type="Gene3D" id="3.40.390.10">
    <property type="entry name" value="Collagenase (Catalytic Domain)"/>
    <property type="match status" value="1"/>
</dbReference>
<dbReference type="Pfam" id="PF13582">
    <property type="entry name" value="Reprolysin_3"/>
    <property type="match status" value="1"/>
</dbReference>
<organism evidence="2 3">
    <name type="scientific">Euzebya pacifica</name>
    <dbReference type="NCBI Taxonomy" id="1608957"/>
    <lineage>
        <taxon>Bacteria</taxon>
        <taxon>Bacillati</taxon>
        <taxon>Actinomycetota</taxon>
        <taxon>Nitriliruptoria</taxon>
        <taxon>Euzebyales</taxon>
    </lineage>
</organism>
<sequence length="304" mass="31209">MNLLRSSVTLLAVLVAALLAVPSGATTTAAPAETAIIDLEAQQVDCAGAQLTGPDSTSVQHVVGEADTIVLDVLLVLDTVDVPGIAALDDGTDAGRADYLAAGDALFADVVDLLEVAPQPYVDLGIDLAWVGWDLLDATVDDLAGRTTESQEIIDLARAQHGGARPDDVDIVYVATDADIQALGQTAVAGQADCIGGVGNPENAFAVGEIGDALVDPKDGIPIGPVTFYRDFAAKVAAHEIGHLMGGHHHYQECATPGPVVSAVARAEIGACTLMSNAVDFQTLPFSTLNGVVVRGHAEAYADR</sequence>
<keyword evidence="3" id="KW-1185">Reference proteome</keyword>
<dbReference type="Proteomes" id="UP000264006">
    <property type="component" value="Chromosome"/>
</dbReference>